<dbReference type="EMBL" id="GGEC01037858">
    <property type="protein sequence ID" value="MBX18342.1"/>
    <property type="molecule type" value="Transcribed_RNA"/>
</dbReference>
<reference evidence="1" key="1">
    <citation type="submission" date="2018-02" db="EMBL/GenBank/DDBJ databases">
        <title>Rhizophora mucronata_Transcriptome.</title>
        <authorList>
            <person name="Meera S.P."/>
            <person name="Sreeshan A."/>
            <person name="Augustine A."/>
        </authorList>
    </citation>
    <scope>NUCLEOTIDE SEQUENCE</scope>
    <source>
        <tissue evidence="1">Leaf</tissue>
    </source>
</reference>
<proteinExistence type="predicted"/>
<evidence type="ECO:0000313" key="1">
    <source>
        <dbReference type="EMBL" id="MBX18342.1"/>
    </source>
</evidence>
<accession>A0A2P2LK40</accession>
<sequence>MDIQINLKVIRTLHERGIRTYSVHIIMCSSYPCTIESQTKLPTCDV</sequence>
<organism evidence="1">
    <name type="scientific">Rhizophora mucronata</name>
    <name type="common">Asiatic mangrove</name>
    <dbReference type="NCBI Taxonomy" id="61149"/>
    <lineage>
        <taxon>Eukaryota</taxon>
        <taxon>Viridiplantae</taxon>
        <taxon>Streptophyta</taxon>
        <taxon>Embryophyta</taxon>
        <taxon>Tracheophyta</taxon>
        <taxon>Spermatophyta</taxon>
        <taxon>Magnoliopsida</taxon>
        <taxon>eudicotyledons</taxon>
        <taxon>Gunneridae</taxon>
        <taxon>Pentapetalae</taxon>
        <taxon>rosids</taxon>
        <taxon>fabids</taxon>
        <taxon>Malpighiales</taxon>
        <taxon>Rhizophoraceae</taxon>
        <taxon>Rhizophora</taxon>
    </lineage>
</organism>
<protein>
    <submittedName>
        <fullName evidence="1">Uncharacterized protein LOC103411209</fullName>
    </submittedName>
</protein>
<name>A0A2P2LK40_RHIMU</name>
<dbReference type="AlphaFoldDB" id="A0A2P2LK40"/>